<reference evidence="3 4" key="1">
    <citation type="journal article" date="2017" name="Nat. Ecol. Evol.">
        <title>Scallop genome provides insights into evolution of bilaterian karyotype and development.</title>
        <authorList>
            <person name="Wang S."/>
            <person name="Zhang J."/>
            <person name="Jiao W."/>
            <person name="Li J."/>
            <person name="Xun X."/>
            <person name="Sun Y."/>
            <person name="Guo X."/>
            <person name="Huan P."/>
            <person name="Dong B."/>
            <person name="Zhang L."/>
            <person name="Hu X."/>
            <person name="Sun X."/>
            <person name="Wang J."/>
            <person name="Zhao C."/>
            <person name="Wang Y."/>
            <person name="Wang D."/>
            <person name="Huang X."/>
            <person name="Wang R."/>
            <person name="Lv J."/>
            <person name="Li Y."/>
            <person name="Zhang Z."/>
            <person name="Liu B."/>
            <person name="Lu W."/>
            <person name="Hui Y."/>
            <person name="Liang J."/>
            <person name="Zhou Z."/>
            <person name="Hou R."/>
            <person name="Li X."/>
            <person name="Liu Y."/>
            <person name="Li H."/>
            <person name="Ning X."/>
            <person name="Lin Y."/>
            <person name="Zhao L."/>
            <person name="Xing Q."/>
            <person name="Dou J."/>
            <person name="Li Y."/>
            <person name="Mao J."/>
            <person name="Guo H."/>
            <person name="Dou H."/>
            <person name="Li T."/>
            <person name="Mu C."/>
            <person name="Jiang W."/>
            <person name="Fu Q."/>
            <person name="Fu X."/>
            <person name="Miao Y."/>
            <person name="Liu J."/>
            <person name="Yu Q."/>
            <person name="Li R."/>
            <person name="Liao H."/>
            <person name="Li X."/>
            <person name="Kong Y."/>
            <person name="Jiang Z."/>
            <person name="Chourrout D."/>
            <person name="Li R."/>
            <person name="Bao Z."/>
        </authorList>
    </citation>
    <scope>NUCLEOTIDE SEQUENCE [LARGE SCALE GENOMIC DNA]</scope>
    <source>
        <strain evidence="3 4">PY_sf001</strain>
    </source>
</reference>
<evidence type="ECO:0000313" key="4">
    <source>
        <dbReference type="Proteomes" id="UP000242188"/>
    </source>
</evidence>
<organism evidence="3 4">
    <name type="scientific">Mizuhopecten yessoensis</name>
    <name type="common">Japanese scallop</name>
    <name type="synonym">Patinopecten yessoensis</name>
    <dbReference type="NCBI Taxonomy" id="6573"/>
    <lineage>
        <taxon>Eukaryota</taxon>
        <taxon>Metazoa</taxon>
        <taxon>Spiralia</taxon>
        <taxon>Lophotrochozoa</taxon>
        <taxon>Mollusca</taxon>
        <taxon>Bivalvia</taxon>
        <taxon>Autobranchia</taxon>
        <taxon>Pteriomorphia</taxon>
        <taxon>Pectinida</taxon>
        <taxon>Pectinoidea</taxon>
        <taxon>Pectinidae</taxon>
        <taxon>Mizuhopecten</taxon>
    </lineage>
</organism>
<evidence type="ECO:0000256" key="2">
    <source>
        <dbReference type="SAM" id="MobiDB-lite"/>
    </source>
</evidence>
<dbReference type="Pfam" id="PF00400">
    <property type="entry name" value="WD40"/>
    <property type="match status" value="4"/>
</dbReference>
<dbReference type="InterPro" id="IPR036322">
    <property type="entry name" value="WD40_repeat_dom_sf"/>
</dbReference>
<evidence type="ECO:0000256" key="1">
    <source>
        <dbReference type="PROSITE-ProRule" id="PRU00221"/>
    </source>
</evidence>
<dbReference type="InterPro" id="IPR001680">
    <property type="entry name" value="WD40_rpt"/>
</dbReference>
<proteinExistence type="predicted"/>
<dbReference type="EMBL" id="NEDP02003414">
    <property type="protein sequence ID" value="OWF48713.1"/>
    <property type="molecule type" value="Genomic_DNA"/>
</dbReference>
<dbReference type="Gene3D" id="2.130.10.10">
    <property type="entry name" value="YVTN repeat-like/Quinoprotein amine dehydrogenase"/>
    <property type="match status" value="1"/>
</dbReference>
<name>A0A210QIY5_MIZYE</name>
<dbReference type="SUPFAM" id="SSF50978">
    <property type="entry name" value="WD40 repeat-like"/>
    <property type="match status" value="1"/>
</dbReference>
<gene>
    <name evidence="3" type="ORF">KP79_PYT10263</name>
</gene>
<dbReference type="Proteomes" id="UP000242188">
    <property type="component" value="Unassembled WGS sequence"/>
</dbReference>
<feature type="region of interest" description="Disordered" evidence="2">
    <location>
        <begin position="1"/>
        <end position="27"/>
    </location>
</feature>
<dbReference type="PROSITE" id="PS50294">
    <property type="entry name" value="WD_REPEATS_REGION"/>
    <property type="match status" value="1"/>
</dbReference>
<feature type="region of interest" description="Disordered" evidence="2">
    <location>
        <begin position="138"/>
        <end position="162"/>
    </location>
</feature>
<protein>
    <submittedName>
        <fullName evidence="3">WD repeat-containing protein 25</fullName>
    </submittedName>
</protein>
<keyword evidence="1" id="KW-0853">WD repeat</keyword>
<dbReference type="InterPro" id="IPR015943">
    <property type="entry name" value="WD40/YVTN_repeat-like_dom_sf"/>
</dbReference>
<dbReference type="InterPro" id="IPR053053">
    <property type="entry name" value="WD_repeat_protein"/>
</dbReference>
<feature type="repeat" description="WD" evidence="1">
    <location>
        <begin position="207"/>
        <end position="241"/>
    </location>
</feature>
<dbReference type="STRING" id="6573.A0A210QIY5"/>
<keyword evidence="4" id="KW-1185">Reference proteome</keyword>
<comment type="caution">
    <text evidence="3">The sequence shown here is derived from an EMBL/GenBank/DDBJ whole genome shotgun (WGS) entry which is preliminary data.</text>
</comment>
<dbReference type="PROSITE" id="PS50082">
    <property type="entry name" value="WD_REPEATS_2"/>
    <property type="match status" value="1"/>
</dbReference>
<accession>A0A210QIY5</accession>
<dbReference type="PANTHER" id="PTHR44566:SF1">
    <property type="entry name" value="WD REPEAT-CONTAINING PROTEIN 25"/>
    <property type="match status" value="1"/>
</dbReference>
<dbReference type="OrthoDB" id="256303at2759"/>
<dbReference type="CDD" id="cd00200">
    <property type="entry name" value="WD40"/>
    <property type="match status" value="1"/>
</dbReference>
<evidence type="ECO:0000313" key="3">
    <source>
        <dbReference type="EMBL" id="OWF48713.1"/>
    </source>
</evidence>
<dbReference type="SMART" id="SM00320">
    <property type="entry name" value="WD40"/>
    <property type="match status" value="6"/>
</dbReference>
<sequence length="511" mass="57752">MNALLNYGSDDTDDDNAKGDQGEDNRVQPQETFDFFNLNTRVEFDEEEPKIKQLKTVLTASSGLTVEVPSNEFWEPVSSDDIKFVTVAHDKRECNAICSCRNENRRERVDFECKTRNLRHAPSQYKPARSQIVATASENEQTGNARHVSREQRQAKSVQGQVKNKIGKNNVDSQINNRKLFFLHSKIKSYLNGKLIFRIPNNVEQDTTGHSGPVNRVKWNTAIYSHLLMSVSMDGTVKVWNFWSSLDPCVKTLNIHTKAVRDACWGHSGKEIISCGYDKMVILSDVDTGQQLTTFQHENYVNCVKCHPDNTNIFVSGSYNILQAWDRRTPDRPVREFIYKDNTGQVQDVIFSADGSSMFSSCDLLSRDSADRNLMAWDFSSGVVLSNQIYQERYSCTRLKLHPTEGHFLAQTNGDYIAIFSTQKPYKLNKAKRFQGHKGNGYAVGFDLSVDGSLVVSGSADGDTYFYNYHTGRLLRTLTTGLDICTDVAIHPVLTSTVACCGWNGHIQVWR</sequence>
<feature type="compositionally biased region" description="Basic and acidic residues" evidence="2">
    <location>
        <begin position="15"/>
        <end position="26"/>
    </location>
</feature>
<dbReference type="PANTHER" id="PTHR44566">
    <property type="entry name" value="TRANSDUCIN/WD40 REPEAT-LIKE SUPERFAMILY PROTEIN"/>
    <property type="match status" value="1"/>
</dbReference>
<dbReference type="AlphaFoldDB" id="A0A210QIY5"/>